<evidence type="ECO:0000313" key="3">
    <source>
        <dbReference type="EMBL" id="PNO35342.1"/>
    </source>
</evidence>
<dbReference type="STRING" id="523831.SEHO0A_01871"/>
<keyword evidence="1" id="KW-0732">Signal</keyword>
<dbReference type="PANTHER" id="PTHR33420">
    <property type="entry name" value="FIMBRIAL SUBUNIT ELFA-RELATED"/>
    <property type="match status" value="1"/>
</dbReference>
<evidence type="ECO:0000256" key="1">
    <source>
        <dbReference type="SAM" id="SignalP"/>
    </source>
</evidence>
<organism evidence="3 4">
    <name type="scientific">Salmonella enterica subsp. houtenae serovar 50:g,z51:-</name>
    <dbReference type="NCBI Taxonomy" id="1173947"/>
    <lineage>
        <taxon>Bacteria</taxon>
        <taxon>Pseudomonadati</taxon>
        <taxon>Pseudomonadota</taxon>
        <taxon>Gammaproteobacteria</taxon>
        <taxon>Enterobacterales</taxon>
        <taxon>Enterobacteriaceae</taxon>
        <taxon>Salmonella</taxon>
    </lineage>
</organism>
<dbReference type="GO" id="GO:0043709">
    <property type="term" value="P:cell adhesion involved in single-species biofilm formation"/>
    <property type="evidence" value="ECO:0007669"/>
    <property type="project" value="TreeGrafter"/>
</dbReference>
<proteinExistence type="predicted"/>
<feature type="domain" description="Fimbrial-type adhesion" evidence="2">
    <location>
        <begin position="37"/>
        <end position="200"/>
    </location>
</feature>
<dbReference type="AlphaFoldDB" id="A0A2K0JJA3"/>
<dbReference type="InterPro" id="IPR000259">
    <property type="entry name" value="Adhesion_dom_fimbrial"/>
</dbReference>
<evidence type="ECO:0000313" key="4">
    <source>
        <dbReference type="Proteomes" id="UP000236163"/>
    </source>
</evidence>
<dbReference type="InterPro" id="IPR036937">
    <property type="entry name" value="Adhesion_dom_fimbrial_sf"/>
</dbReference>
<dbReference type="Gene3D" id="2.60.40.1090">
    <property type="entry name" value="Fimbrial-type adhesion domain"/>
    <property type="match status" value="1"/>
</dbReference>
<sequence>MRNKIILAMAAVGMMGGTSAFAANTIATTDAGGGTMTFSGSVIDAPCSIVPDSQNIKVDLGQVSMKSLSAANKYSSPVPVTINLTGCSFEDLGNTPDTGATNYSKVAITFPGVLPPQGGDLTKGEIANTASNPATNVAIQLLKSDGVTPVDLSKAPIAGDITLDTSSATNKLNFFARMITVDGAASQGSVGATVTYKLKYF</sequence>
<dbReference type="GO" id="GO:0009289">
    <property type="term" value="C:pilus"/>
    <property type="evidence" value="ECO:0007669"/>
    <property type="project" value="InterPro"/>
</dbReference>
<gene>
    <name evidence="3" type="ORF">RK55_020650</name>
</gene>
<dbReference type="InterPro" id="IPR050263">
    <property type="entry name" value="Bact_Fimbrial_Adh_Pro"/>
</dbReference>
<feature type="signal peptide" evidence="1">
    <location>
        <begin position="1"/>
        <end position="22"/>
    </location>
</feature>
<reference evidence="4" key="1">
    <citation type="submission" date="2017-12" db="EMBL/GenBank/DDBJ databases">
        <title>FDA dAtabase for Regulatory Grade micrObial Sequences (FDA-ARGOS): Supporting development and validation of Infectious Disease Dx tests.</title>
        <authorList>
            <person name="Sichtig H."/>
            <person name="Tallon L."/>
            <person name="Sadzewicz L."/>
            <person name="Sengamalay N."/>
            <person name="Nagaraj S."/>
            <person name="Vavikolanu K."/>
            <person name="Aluvathingal J."/>
            <person name="Nadendla S."/>
            <person name="Pirone D.C."/>
            <person name="Hoffman M."/>
            <person name="Muruvanda T."/>
            <person name="Allard M."/>
            <person name="Evans P."/>
        </authorList>
    </citation>
    <scope>NUCLEOTIDE SEQUENCE [LARGE SCALE GENOMIC DNA]</scope>
    <source>
        <strain evidence="4">FDAARGOS_55</strain>
    </source>
</reference>
<accession>A0A2K0JJA3</accession>
<name>A0A2K0JJA3_SALHO</name>
<dbReference type="Pfam" id="PF00419">
    <property type="entry name" value="Fimbrial"/>
    <property type="match status" value="1"/>
</dbReference>
<dbReference type="SUPFAM" id="SSF49401">
    <property type="entry name" value="Bacterial adhesins"/>
    <property type="match status" value="1"/>
</dbReference>
<dbReference type="Proteomes" id="UP000236163">
    <property type="component" value="Unassembled WGS sequence"/>
</dbReference>
<comment type="caution">
    <text evidence="3">The sequence shown here is derived from an EMBL/GenBank/DDBJ whole genome shotgun (WGS) entry which is preliminary data.</text>
</comment>
<dbReference type="EMBL" id="JWSP02000004">
    <property type="protein sequence ID" value="PNO35342.1"/>
    <property type="molecule type" value="Genomic_DNA"/>
</dbReference>
<feature type="chain" id="PRO_5030049913" evidence="1">
    <location>
        <begin position="23"/>
        <end position="201"/>
    </location>
</feature>
<dbReference type="PANTHER" id="PTHR33420:SF11">
    <property type="entry name" value="FIMBRIAL-LIKE PROTEIN"/>
    <property type="match status" value="1"/>
</dbReference>
<protein>
    <submittedName>
        <fullName evidence="3">Long polar fimbrial protein LpfA</fullName>
    </submittedName>
</protein>
<dbReference type="InterPro" id="IPR008966">
    <property type="entry name" value="Adhesion_dom_sf"/>
</dbReference>
<evidence type="ECO:0000259" key="2">
    <source>
        <dbReference type="Pfam" id="PF00419"/>
    </source>
</evidence>